<dbReference type="InterPro" id="IPR031802">
    <property type="entry name" value="FAM193_C"/>
</dbReference>
<organism evidence="25 26">
    <name type="scientific">Electrophorus voltai</name>
    <dbReference type="NCBI Taxonomy" id="2609070"/>
    <lineage>
        <taxon>Eukaryota</taxon>
        <taxon>Metazoa</taxon>
        <taxon>Chordata</taxon>
        <taxon>Craniata</taxon>
        <taxon>Vertebrata</taxon>
        <taxon>Euteleostomi</taxon>
        <taxon>Actinopterygii</taxon>
        <taxon>Neopterygii</taxon>
        <taxon>Teleostei</taxon>
        <taxon>Ostariophysi</taxon>
        <taxon>Gymnotiformes</taxon>
        <taxon>Gymnotoidei</taxon>
        <taxon>Gymnotidae</taxon>
        <taxon>Electrophorus</taxon>
    </lineage>
</organism>
<comment type="similarity">
    <text evidence="13">Belongs to the DEAD box helicase family. DDX41 subfamily.</text>
</comment>
<evidence type="ECO:0000256" key="10">
    <source>
        <dbReference type="ARBA" id="ARBA00022840"/>
    </source>
</evidence>
<comment type="similarity">
    <text evidence="1">Belongs to the FAM193 family.</text>
</comment>
<dbReference type="SMART" id="SM00233">
    <property type="entry name" value="PH"/>
    <property type="match status" value="1"/>
</dbReference>
<evidence type="ECO:0000259" key="21">
    <source>
        <dbReference type="PROSITE" id="PS51064"/>
    </source>
</evidence>
<evidence type="ECO:0000256" key="18">
    <source>
        <dbReference type="PROSITE-ProRule" id="PRU00552"/>
    </source>
</evidence>
<dbReference type="InterPro" id="IPR011545">
    <property type="entry name" value="DEAD/DEAH_box_helicase_dom"/>
</dbReference>
<dbReference type="GO" id="GO:0008270">
    <property type="term" value="F:zinc ion binding"/>
    <property type="evidence" value="ECO:0007669"/>
    <property type="project" value="UniProtKB-KW"/>
</dbReference>
<dbReference type="InterPro" id="IPR029717">
    <property type="entry name" value="FAM193"/>
</dbReference>
<feature type="compositionally biased region" description="Polar residues" evidence="20">
    <location>
        <begin position="853"/>
        <end position="863"/>
    </location>
</feature>
<dbReference type="GO" id="GO:0003723">
    <property type="term" value="F:RNA binding"/>
    <property type="evidence" value="ECO:0007669"/>
    <property type="project" value="UniProtKB-KW"/>
</dbReference>
<evidence type="ECO:0000259" key="24">
    <source>
        <dbReference type="PROSITE" id="PS51195"/>
    </source>
</evidence>
<dbReference type="InterPro" id="IPR011993">
    <property type="entry name" value="PH-like_dom_sf"/>
</dbReference>
<dbReference type="Pfam" id="PF02174">
    <property type="entry name" value="IRS"/>
    <property type="match status" value="1"/>
</dbReference>
<dbReference type="PANTHER" id="PTHR15109:SF3">
    <property type="entry name" value="PROTEIN FAM193B"/>
    <property type="match status" value="1"/>
</dbReference>
<keyword evidence="12 19" id="KW-0175">Coiled coil</keyword>
<evidence type="ECO:0000256" key="3">
    <source>
        <dbReference type="ARBA" id="ARBA00022553"/>
    </source>
</evidence>
<keyword evidence="11" id="KW-0694">RNA-binding</keyword>
<feature type="compositionally biased region" description="Basic residues" evidence="20">
    <location>
        <begin position="573"/>
        <end position="584"/>
    </location>
</feature>
<gene>
    <name evidence="25" type="ORF">P4O66_007328</name>
</gene>
<evidence type="ECO:0000256" key="6">
    <source>
        <dbReference type="ARBA" id="ARBA00022771"/>
    </source>
</evidence>
<keyword evidence="26" id="KW-1185">Reference proteome</keyword>
<feature type="region of interest" description="Disordered" evidence="20">
    <location>
        <begin position="737"/>
        <end position="957"/>
    </location>
</feature>
<reference evidence="25" key="1">
    <citation type="submission" date="2023-03" db="EMBL/GenBank/DDBJ databases">
        <title>Electrophorus voltai genome.</title>
        <authorList>
            <person name="Bian C."/>
        </authorList>
    </citation>
    <scope>NUCLEOTIDE SEQUENCE</scope>
    <source>
        <strain evidence="25">CB-2022</strain>
        <tissue evidence="25">Muscle</tissue>
    </source>
</reference>
<dbReference type="InterPro" id="IPR027417">
    <property type="entry name" value="P-loop_NTPase"/>
</dbReference>
<keyword evidence="9" id="KW-0862">Zinc</keyword>
<evidence type="ECO:0000256" key="17">
    <source>
        <dbReference type="ARBA" id="ARBA00075437"/>
    </source>
</evidence>
<dbReference type="SMART" id="SM00310">
    <property type="entry name" value="PTBI"/>
    <property type="match status" value="1"/>
</dbReference>
<dbReference type="SUPFAM" id="SSF50729">
    <property type="entry name" value="PH domain-like"/>
    <property type="match status" value="1"/>
</dbReference>
<dbReference type="GO" id="GO:0005737">
    <property type="term" value="C:cytoplasm"/>
    <property type="evidence" value="ECO:0007669"/>
    <property type="project" value="UniProtKB-ARBA"/>
</dbReference>
<feature type="region of interest" description="Disordered" evidence="20">
    <location>
        <begin position="566"/>
        <end position="618"/>
    </location>
</feature>
<evidence type="ECO:0000256" key="19">
    <source>
        <dbReference type="SAM" id="Coils"/>
    </source>
</evidence>
<feature type="region of interest" description="Disordered" evidence="20">
    <location>
        <begin position="468"/>
        <end position="491"/>
    </location>
</feature>
<feature type="domain" description="Helicase ATP-binding" evidence="22">
    <location>
        <begin position="1240"/>
        <end position="1424"/>
    </location>
</feature>
<evidence type="ECO:0000256" key="16">
    <source>
        <dbReference type="ARBA" id="ARBA00072881"/>
    </source>
</evidence>
<name>A0AAD8ZJ51_9TELE</name>
<sequence length="2110" mass="230272">MARKKSKQSGVGQKDLGAGQQSVSKSPVSPGDAAGGGDAGLERLARTNQAMHTCCLLCHREFKDWGAGLANGLPAHAPKLADAVPGLSQALLREVPSRKPGEAMLPQSLLSEVPLWICQSCRKSVEEEERRTAQEQCAPVPLTHSSSCKSQSCGNGYPEQSSVDWDPSSFLSARKLSGLWNSAHTNTGAHCTHSMASHSQQVCVGLLPARSGSLHCSYSVFLTALTTFLTLTAGGTAGPTCHDKRSSHEASGIKVCPYSHASPSPGLGTTPSTTPLSTSDLCKTTPKHFKTMCRRPTPPGEAFHPGEHHQPADLSVPPNSPTGLSSQSPALLPPVKPAPGHHSHAAVPLHSPFSALAPGLHSPSGPAPGPAPAAKHSGPADGPGPLHKPGACKNAHSPPAAGPQHSKLGASLMGCTHPCNGHNGSSVGAASATSATTHLTATTCRDQACKGHKLANGSACQQGACEQDEGEDEDSSSERSSCASSSTNQRDGKYCDCCYCEFFGHNAPPAAPTSRNYAEIREKLRSRLTRRKEELPQRQELDPAAPGAVDHRNVDELLDFINSTEPKPVNRAKAAKRARHKQKKKEKERALQGVSEMACGERRSASPPEPTEEEAVPDGEAGRLLEWPQLELERVNSFLTSRLEEIKNTIKDSIRASFSMYDLNLDVNDFPKKAATLEGNHLLSHLNGSSDLQHVDLDLAPLSLRNFKRDLEIVNGWGEDGPATGPAPVPTLAAKGVQRLHSTPSLSKLIRVRSPERSSPPGSDGPQPAPVPAPAHAPTAPKDEAADGKNTTGAGAKTKKGKKQQRQQLDQAPHEQPALTRPAKAMPGNQDKTQEARPAELEKPARGGARAGPQNQPNESQRLSGRKAEDGKPSKHSANGAPNGNHHSVSGTHRGKGDADARGSRTEHEAEGKNSPGTPANTNSQQQSKGKNKKNKSKTEKSSSAIDDVFLPKDLDPTEMDEIDREVEHFKRSCFLQVLPRFSQTDSTESSRELVQLQPEKDALKCSTVTQMMRSYTDEKSASEDSDNEDYVPYVPVKIRKQQMLQKMMRLRGKGLAEEDQQDGGGEQREEDEGLGPRSNVSLLDQHQHLKEKAEARKESAKEKQLKEEEKILESVAEGRGKTKQMLLPEVKLRVTAVTTEHPPAFSVTIFLTLMSVKEMAKGITYEDSIKTSWRAPRYILNMPSARHDRVRKKYHILVEGDRIPPPIKRFREMKFPQAILKGLKKKGIVHPTPIQIQGIPTILSGRDMIGIAFTGSGKTLVFTLPIIMFCLEQEKRLPFCKREGPYGLIICPSRELARQTHGIIEYYCKLLEDEGAPQLRTALCIGGMSVKEQMEVVKHGVHMMVATPGRLMDLLNKKMVSLDICRYLALDEADRMIDMGFEEDIRTIFSYFKGQRQTLLFSATMPKKIQNFAKSALVKPITINVGRAGAASLDVIQEVEYVKEEAKMVYLLECLQKTSPPVLIFAEKKADVDAIHEYLLLKGVEAVAIHGGKDQEERTKAIEAFKEGKKDVLVATDVASKGLDFPAIQHVVNYDMPEEIENYVHRIGRTGRSGKTGIATTFINKGCEESVLMDLKALLIEAKQKVPPVLQVLQTGDEAMLDIGGERGCAFCGGLGHRITDCPKLEAMQTKQRVWRKTWVVLFESSAFGIGRLEMYDVRDGRGTPAGGMKAMRKGEKRVIQLADCLSITPAPGESCPAEYVAFYLNTAQRTYTLAGPVRDEWVPKLCHMAFQQTKGRSETGHARQRDGVTTATSIAHNDVYSTWNPGHYRVMVEGSKLATQCRLSGTYLLSPEKEALCLLDIRTGQTVYSWPYCFLRRFGQVKKGVTIEAGRRCQTGEGHFTFLSNQGPQIYRAIEEAIMHQSVQDLLSKATASLQQSTTRQLPPTPRPDDQRIDNSTPKCSVQERPLPVVSRKNLTLPPPPTFAKPAVPRLGPDLSSPPTSPKESLYATIKPHPKPRNRPTPPKVFPLPAVSTPSPVYSTAHSPFQTGQRREQMREAMNSDASASNEDPDLLYCNWRKETEASQDSRECMYSTVVCAPGPRNKCRPDTSTRQAKDNQQPSVRSFPVPVNFKQTPSSILLEDLARTPPPLPPRAYGGSSGCIDDRFGLW</sequence>
<dbReference type="SMART" id="SM00487">
    <property type="entry name" value="DEXDc"/>
    <property type="match status" value="1"/>
</dbReference>
<dbReference type="InterPro" id="IPR002404">
    <property type="entry name" value="IRS_PTB"/>
</dbReference>
<dbReference type="FunFam" id="3.40.50.300:FF:000657">
    <property type="entry name" value="Probable ATP-dependent RNA helicase DDX41"/>
    <property type="match status" value="1"/>
</dbReference>
<dbReference type="GO" id="GO:0003724">
    <property type="term" value="F:RNA helicase activity"/>
    <property type="evidence" value="ECO:0007669"/>
    <property type="project" value="UniProtKB-EC"/>
</dbReference>
<dbReference type="GO" id="GO:0005634">
    <property type="term" value="C:nucleus"/>
    <property type="evidence" value="ECO:0007669"/>
    <property type="project" value="TreeGrafter"/>
</dbReference>
<dbReference type="InterPro" id="IPR001849">
    <property type="entry name" value="PH_domain"/>
</dbReference>
<feature type="coiled-coil region" evidence="19">
    <location>
        <begin position="1084"/>
        <end position="1111"/>
    </location>
</feature>
<dbReference type="CDD" id="cd18787">
    <property type="entry name" value="SF2_C_DEAD"/>
    <property type="match status" value="1"/>
</dbReference>
<dbReference type="GO" id="GO:0005524">
    <property type="term" value="F:ATP binding"/>
    <property type="evidence" value="ECO:0007669"/>
    <property type="project" value="UniProtKB-KW"/>
</dbReference>
<evidence type="ECO:0000256" key="14">
    <source>
        <dbReference type="ARBA" id="ARBA00047984"/>
    </source>
</evidence>
<dbReference type="EC" id="3.6.4.13" evidence="2"/>
<feature type="compositionally biased region" description="Polar residues" evidence="20">
    <location>
        <begin position="1873"/>
        <end position="1884"/>
    </location>
</feature>
<feature type="short sequence motif" description="Q motif" evidence="18">
    <location>
        <begin position="1209"/>
        <end position="1237"/>
    </location>
</feature>
<dbReference type="InterPro" id="IPR014014">
    <property type="entry name" value="RNA_helicase_DEAD_Q_motif"/>
</dbReference>
<proteinExistence type="inferred from homology"/>
<evidence type="ECO:0000256" key="5">
    <source>
        <dbReference type="ARBA" id="ARBA00022741"/>
    </source>
</evidence>
<dbReference type="SUPFAM" id="SSF52540">
    <property type="entry name" value="P-loop containing nucleoside triphosphate hydrolases"/>
    <property type="match status" value="2"/>
</dbReference>
<dbReference type="SMART" id="SM01244">
    <property type="entry name" value="IRS"/>
    <property type="match status" value="1"/>
</dbReference>
<dbReference type="Pfam" id="PF00271">
    <property type="entry name" value="Helicase_C"/>
    <property type="match status" value="1"/>
</dbReference>
<comment type="catalytic activity">
    <reaction evidence="14">
        <text>ATP + H2O = ADP + phosphate + H(+)</text>
        <dbReference type="Rhea" id="RHEA:13065"/>
        <dbReference type="ChEBI" id="CHEBI:15377"/>
        <dbReference type="ChEBI" id="CHEBI:15378"/>
        <dbReference type="ChEBI" id="CHEBI:30616"/>
        <dbReference type="ChEBI" id="CHEBI:43474"/>
        <dbReference type="ChEBI" id="CHEBI:456216"/>
        <dbReference type="EC" id="3.6.4.13"/>
    </reaction>
</comment>
<evidence type="ECO:0000256" key="7">
    <source>
        <dbReference type="ARBA" id="ARBA00022801"/>
    </source>
</evidence>
<evidence type="ECO:0000256" key="4">
    <source>
        <dbReference type="ARBA" id="ARBA00022723"/>
    </source>
</evidence>
<evidence type="ECO:0000256" key="20">
    <source>
        <dbReference type="SAM" id="MobiDB-lite"/>
    </source>
</evidence>
<dbReference type="PROSITE" id="PS51064">
    <property type="entry name" value="IRS_PTB"/>
    <property type="match status" value="1"/>
</dbReference>
<dbReference type="Proteomes" id="UP001239994">
    <property type="component" value="Unassembled WGS sequence"/>
</dbReference>
<dbReference type="EMBL" id="JAROKS010000012">
    <property type="protein sequence ID" value="KAK1799061.1"/>
    <property type="molecule type" value="Genomic_DNA"/>
</dbReference>
<dbReference type="Gene3D" id="2.30.29.30">
    <property type="entry name" value="Pleckstrin-homology domain (PH domain)/Phosphotyrosine-binding domain (PTB)"/>
    <property type="match status" value="2"/>
</dbReference>
<feature type="domain" description="IRS-type PTB" evidence="21">
    <location>
        <begin position="1766"/>
        <end position="1870"/>
    </location>
</feature>
<dbReference type="Gene3D" id="3.40.50.300">
    <property type="entry name" value="P-loop containing nucleotide triphosphate hydrolases"/>
    <property type="match status" value="2"/>
</dbReference>
<keyword evidence="4" id="KW-0479">Metal-binding</keyword>
<evidence type="ECO:0000256" key="12">
    <source>
        <dbReference type="ARBA" id="ARBA00023054"/>
    </source>
</evidence>
<dbReference type="SMART" id="SM00490">
    <property type="entry name" value="HELICc"/>
    <property type="match status" value="1"/>
</dbReference>
<dbReference type="PROSITE" id="PS51194">
    <property type="entry name" value="HELICASE_CTER"/>
    <property type="match status" value="1"/>
</dbReference>
<evidence type="ECO:0000256" key="1">
    <source>
        <dbReference type="ARBA" id="ARBA00009689"/>
    </source>
</evidence>
<dbReference type="CDD" id="cd17951">
    <property type="entry name" value="DEADc_DDX41"/>
    <property type="match status" value="1"/>
</dbReference>
<dbReference type="InterPro" id="IPR001650">
    <property type="entry name" value="Helicase_C-like"/>
</dbReference>
<evidence type="ECO:0000256" key="8">
    <source>
        <dbReference type="ARBA" id="ARBA00022806"/>
    </source>
</evidence>
<feature type="region of interest" description="Disordered" evidence="20">
    <location>
        <begin position="1"/>
        <end position="39"/>
    </location>
</feature>
<keyword evidence="10" id="KW-0067">ATP-binding</keyword>
<accession>A0AAD8ZJ51</accession>
<feature type="region of interest" description="Disordered" evidence="20">
    <location>
        <begin position="1873"/>
        <end position="2009"/>
    </location>
</feature>
<feature type="region of interest" description="Disordered" evidence="20">
    <location>
        <begin position="2046"/>
        <end position="2068"/>
    </location>
</feature>
<feature type="compositionally biased region" description="Basic and acidic residues" evidence="20">
    <location>
        <begin position="895"/>
        <end position="912"/>
    </location>
</feature>
<dbReference type="GO" id="GO:0016787">
    <property type="term" value="F:hydrolase activity"/>
    <property type="evidence" value="ECO:0007669"/>
    <property type="project" value="UniProtKB-KW"/>
</dbReference>
<feature type="compositionally biased region" description="Basic and acidic residues" evidence="20">
    <location>
        <begin position="832"/>
        <end position="845"/>
    </location>
</feature>
<feature type="region of interest" description="Disordered" evidence="20">
    <location>
        <begin position="261"/>
        <end position="408"/>
    </location>
</feature>
<feature type="domain" description="Helicase C-terminal" evidence="23">
    <location>
        <begin position="1435"/>
        <end position="1595"/>
    </location>
</feature>
<feature type="region of interest" description="Disordered" evidence="20">
    <location>
        <begin position="1054"/>
        <end position="1082"/>
    </location>
</feature>
<feature type="compositionally biased region" description="Basic and acidic residues" evidence="20">
    <location>
        <begin position="2046"/>
        <end position="2056"/>
    </location>
</feature>
<comment type="caution">
    <text evidence="25">The sequence shown here is derived from an EMBL/GenBank/DDBJ whole genome shotgun (WGS) entry which is preliminary data.</text>
</comment>
<keyword evidence="6" id="KW-0863">Zinc-finger</keyword>
<feature type="domain" description="DEAD-box RNA helicase Q" evidence="24">
    <location>
        <begin position="1209"/>
        <end position="1237"/>
    </location>
</feature>
<evidence type="ECO:0000256" key="15">
    <source>
        <dbReference type="ARBA" id="ARBA00064018"/>
    </source>
</evidence>
<dbReference type="PANTHER" id="PTHR15109">
    <property type="entry name" value="AGAP004327-PA"/>
    <property type="match status" value="1"/>
</dbReference>
<dbReference type="InterPro" id="IPR014001">
    <property type="entry name" value="Helicase_ATP-bd"/>
</dbReference>
<keyword evidence="8" id="KW-0347">Helicase</keyword>
<dbReference type="InterPro" id="IPR044113">
    <property type="entry name" value="DEADc_DDX41"/>
</dbReference>
<dbReference type="PROSITE" id="PS51192">
    <property type="entry name" value="HELICASE_ATP_BIND_1"/>
    <property type="match status" value="1"/>
</dbReference>
<evidence type="ECO:0000256" key="13">
    <source>
        <dbReference type="ARBA" id="ARBA00023594"/>
    </source>
</evidence>
<keyword evidence="5" id="KW-0547">Nucleotide-binding</keyword>
<feature type="compositionally biased region" description="Low complexity" evidence="20">
    <location>
        <begin position="262"/>
        <end position="279"/>
    </location>
</feature>
<evidence type="ECO:0000256" key="9">
    <source>
        <dbReference type="ARBA" id="ARBA00022833"/>
    </source>
</evidence>
<keyword evidence="3" id="KW-0597">Phosphoprotein</keyword>
<dbReference type="GO" id="GO:0000398">
    <property type="term" value="P:mRNA splicing, via spliceosome"/>
    <property type="evidence" value="ECO:0007669"/>
    <property type="project" value="InterPro"/>
</dbReference>
<dbReference type="PROSITE" id="PS51195">
    <property type="entry name" value="Q_MOTIF"/>
    <property type="match status" value="1"/>
</dbReference>
<comment type="subunit">
    <text evidence="15">Identified in the spliceosome C complex. Interacts with ERCC6. Interacts with FAM50A. Interacts with STING1. Interacts with CGAS. Interacts with several spliceosomes components such as PRP19 or CDC5L.</text>
</comment>
<evidence type="ECO:0000313" key="26">
    <source>
        <dbReference type="Proteomes" id="UP001239994"/>
    </source>
</evidence>
<evidence type="ECO:0000256" key="11">
    <source>
        <dbReference type="ARBA" id="ARBA00022884"/>
    </source>
</evidence>
<feature type="compositionally biased region" description="Polar residues" evidence="20">
    <location>
        <begin position="876"/>
        <end position="891"/>
    </location>
</feature>
<dbReference type="FunFam" id="3.40.50.300:FF:000449">
    <property type="entry name" value="Probable ATP-dependent RNA helicase DDX41"/>
    <property type="match status" value="1"/>
</dbReference>
<dbReference type="Pfam" id="PF00270">
    <property type="entry name" value="DEAD"/>
    <property type="match status" value="1"/>
</dbReference>
<evidence type="ECO:0000256" key="2">
    <source>
        <dbReference type="ARBA" id="ARBA00012552"/>
    </source>
</evidence>
<protein>
    <recommendedName>
        <fullName evidence="16">Probable ATP-dependent RNA helicase DDX41</fullName>
        <ecNumber evidence="2">3.6.4.13</ecNumber>
    </recommendedName>
    <alternativeName>
        <fullName evidence="17">DEAD box protein 41</fullName>
    </alternativeName>
</protein>
<keyword evidence="7" id="KW-0378">Hydrolase</keyword>
<evidence type="ECO:0000259" key="23">
    <source>
        <dbReference type="PROSITE" id="PS51194"/>
    </source>
</evidence>
<feature type="compositionally biased region" description="Polar residues" evidence="20">
    <location>
        <begin position="1974"/>
        <end position="1990"/>
    </location>
</feature>
<dbReference type="Pfam" id="PF15914">
    <property type="entry name" value="FAM193_C"/>
    <property type="match status" value="1"/>
</dbReference>
<evidence type="ECO:0000259" key="22">
    <source>
        <dbReference type="PROSITE" id="PS51192"/>
    </source>
</evidence>
<evidence type="ECO:0000313" key="25">
    <source>
        <dbReference type="EMBL" id="KAK1799061.1"/>
    </source>
</evidence>